<dbReference type="InterPro" id="IPR026444">
    <property type="entry name" value="Secre_tail"/>
</dbReference>
<evidence type="ECO:0000256" key="2">
    <source>
        <dbReference type="SAM" id="SignalP"/>
    </source>
</evidence>
<evidence type="ECO:0000256" key="1">
    <source>
        <dbReference type="ARBA" id="ARBA00022729"/>
    </source>
</evidence>
<protein>
    <submittedName>
        <fullName evidence="4">DUF1501 domain-containing protein</fullName>
    </submittedName>
</protein>
<feature type="domain" description="Secretion system C-terminal sorting" evidence="3">
    <location>
        <begin position="468"/>
        <end position="539"/>
    </location>
</feature>
<evidence type="ECO:0000259" key="3">
    <source>
        <dbReference type="Pfam" id="PF18962"/>
    </source>
</evidence>
<evidence type="ECO:0000313" key="4">
    <source>
        <dbReference type="EMBL" id="MFD0992413.1"/>
    </source>
</evidence>
<dbReference type="Pfam" id="PF07394">
    <property type="entry name" value="DUF1501"/>
    <property type="match status" value="1"/>
</dbReference>
<name>A0ABW3JPK0_9FLAO</name>
<keyword evidence="5" id="KW-1185">Reference proteome</keyword>
<proteinExistence type="predicted"/>
<dbReference type="PANTHER" id="PTHR43737:SF1">
    <property type="entry name" value="DUF1501 DOMAIN-CONTAINING PROTEIN"/>
    <property type="match status" value="1"/>
</dbReference>
<keyword evidence="1 2" id="KW-0732">Signal</keyword>
<dbReference type="NCBIfam" id="TIGR04183">
    <property type="entry name" value="Por_Secre_tail"/>
    <property type="match status" value="1"/>
</dbReference>
<comment type="caution">
    <text evidence="4">The sequence shown here is derived from an EMBL/GenBank/DDBJ whole genome shotgun (WGS) entry which is preliminary data.</text>
</comment>
<dbReference type="Pfam" id="PF18962">
    <property type="entry name" value="Por_Secre_tail"/>
    <property type="match status" value="1"/>
</dbReference>
<evidence type="ECO:0000313" key="5">
    <source>
        <dbReference type="Proteomes" id="UP001597062"/>
    </source>
</evidence>
<sequence>MKRRNFIKLSATASAISLTPFQLQAALKTFMPYVDCPDISNRKLVLVNLSGGNDGLNTIVPLNQYDIYSNLRPKIKVPVTGSNQYITLDRTLVNNQQIGLHPALTGIKSLYDRGWVRIMQSVGYPSQNKSHFRSNDLYLTGNDGNSVLNGSTTGWMGRFMERYYSNLVTQNFPIAIEIGAVNRSLGFHSQEAHNLSLNLSRQDPNNFYSIVNGLLGEPPANYPDSDYGDQLRFLTGIDSSTDTYSEAISAAFGRGTNATTYPDNDLSNQLKTVARLISGDLKTKIYMVHIHGFDTHDSQVQGGGEVIGSHYSLLSELSGAIEAFMNDLNSQSLADDVVGLTFSEFGRKAAENGNLGTDHGEIAPMFIFGKPVKGGVSGTNPDLSEATSANNFQLTTVQYDYRQTFATLLQNFLGASDAIIDETFFNHTLNDSFVNLKVGDILKSEFDISLGCIPNQDDKFQENKKWLLYPNPFKNTINLSSIEYLESVSYKIYDSSGAFLMSRTDHLVNGKATIDLFNLSSGVYFFEIMLSNGSNEVHKAIKI</sequence>
<gene>
    <name evidence="4" type="ORF">ACFQ1U_04280</name>
</gene>
<feature type="signal peptide" evidence="2">
    <location>
        <begin position="1"/>
        <end position="25"/>
    </location>
</feature>
<dbReference type="PANTHER" id="PTHR43737">
    <property type="entry name" value="BLL7424 PROTEIN"/>
    <property type="match status" value="1"/>
</dbReference>
<dbReference type="InterPro" id="IPR010869">
    <property type="entry name" value="DUF1501"/>
</dbReference>
<reference evidence="5" key="1">
    <citation type="journal article" date="2019" name="Int. J. Syst. Evol. Microbiol.">
        <title>The Global Catalogue of Microorganisms (GCM) 10K type strain sequencing project: providing services to taxonomists for standard genome sequencing and annotation.</title>
        <authorList>
            <consortium name="The Broad Institute Genomics Platform"/>
            <consortium name="The Broad Institute Genome Sequencing Center for Infectious Disease"/>
            <person name="Wu L."/>
            <person name="Ma J."/>
        </authorList>
    </citation>
    <scope>NUCLEOTIDE SEQUENCE [LARGE SCALE GENOMIC DNA]</scope>
    <source>
        <strain evidence="5">CCUG 60527</strain>
    </source>
</reference>
<dbReference type="EMBL" id="JBHTJR010000022">
    <property type="protein sequence ID" value="MFD0992413.1"/>
    <property type="molecule type" value="Genomic_DNA"/>
</dbReference>
<dbReference type="Proteomes" id="UP001597062">
    <property type="component" value="Unassembled WGS sequence"/>
</dbReference>
<accession>A0ABW3JPK0</accession>
<feature type="chain" id="PRO_5045536361" evidence="2">
    <location>
        <begin position="26"/>
        <end position="543"/>
    </location>
</feature>
<organism evidence="4 5">
    <name type="scientific">Tenacibaculum geojense</name>
    <dbReference type="NCBI Taxonomy" id="915352"/>
    <lineage>
        <taxon>Bacteria</taxon>
        <taxon>Pseudomonadati</taxon>
        <taxon>Bacteroidota</taxon>
        <taxon>Flavobacteriia</taxon>
        <taxon>Flavobacteriales</taxon>
        <taxon>Flavobacteriaceae</taxon>
        <taxon>Tenacibaculum</taxon>
    </lineage>
</organism>
<dbReference type="RefSeq" id="WP_386105685.1">
    <property type="nucleotide sequence ID" value="NZ_JBHTJR010000022.1"/>
</dbReference>